<dbReference type="Proteomes" id="UP000182126">
    <property type="component" value="Chromosome I"/>
</dbReference>
<dbReference type="Gene3D" id="1.10.3720.10">
    <property type="entry name" value="MetI-like"/>
    <property type="match status" value="2"/>
</dbReference>
<keyword evidence="4" id="KW-0997">Cell inner membrane</keyword>
<feature type="region of interest" description="Disordered" evidence="9">
    <location>
        <begin position="1"/>
        <end position="22"/>
    </location>
</feature>
<feature type="transmembrane region" description="Helical" evidence="8">
    <location>
        <begin position="526"/>
        <end position="547"/>
    </location>
</feature>
<evidence type="ECO:0000256" key="9">
    <source>
        <dbReference type="SAM" id="MobiDB-lite"/>
    </source>
</evidence>
<feature type="transmembrane region" description="Helical" evidence="8">
    <location>
        <begin position="294"/>
        <end position="313"/>
    </location>
</feature>
<evidence type="ECO:0000256" key="4">
    <source>
        <dbReference type="ARBA" id="ARBA00022519"/>
    </source>
</evidence>
<feature type="transmembrane region" description="Helical" evidence="8">
    <location>
        <begin position="56"/>
        <end position="74"/>
    </location>
</feature>
<gene>
    <name evidence="11" type="ORF">SAMN04489809_2259</name>
</gene>
<feature type="transmembrane region" description="Helical" evidence="8">
    <location>
        <begin position="580"/>
        <end position="603"/>
    </location>
</feature>
<comment type="similarity">
    <text evidence="8">Belongs to the binding-protein-dependent transport system permease family.</text>
</comment>
<keyword evidence="6 8" id="KW-1133">Transmembrane helix</keyword>
<protein>
    <submittedName>
        <fullName evidence="11">Iron(III) transport system permease protein</fullName>
    </submittedName>
</protein>
<evidence type="ECO:0000256" key="7">
    <source>
        <dbReference type="ARBA" id="ARBA00023136"/>
    </source>
</evidence>
<feature type="transmembrane region" description="Helical" evidence="8">
    <location>
        <begin position="112"/>
        <end position="133"/>
    </location>
</feature>
<evidence type="ECO:0000256" key="5">
    <source>
        <dbReference type="ARBA" id="ARBA00022692"/>
    </source>
</evidence>
<feature type="transmembrane region" description="Helical" evidence="8">
    <location>
        <begin position="344"/>
        <end position="370"/>
    </location>
</feature>
<evidence type="ECO:0000256" key="6">
    <source>
        <dbReference type="ARBA" id="ARBA00022989"/>
    </source>
</evidence>
<dbReference type="GO" id="GO:0055085">
    <property type="term" value="P:transmembrane transport"/>
    <property type="evidence" value="ECO:0007669"/>
    <property type="project" value="InterPro"/>
</dbReference>
<proteinExistence type="inferred from homology"/>
<dbReference type="InterPro" id="IPR035906">
    <property type="entry name" value="MetI-like_sf"/>
</dbReference>
<dbReference type="eggNOG" id="COG1178">
    <property type="taxonomic scope" value="Bacteria"/>
</dbReference>
<dbReference type="PANTHER" id="PTHR43357">
    <property type="entry name" value="INNER MEMBRANE ABC TRANSPORTER PERMEASE PROTEIN YDCV"/>
    <property type="match status" value="1"/>
</dbReference>
<dbReference type="PANTHER" id="PTHR43357:SF4">
    <property type="entry name" value="INNER MEMBRANE ABC TRANSPORTER PERMEASE PROTEIN YDCV"/>
    <property type="match status" value="1"/>
</dbReference>
<dbReference type="EMBL" id="LT629770">
    <property type="protein sequence ID" value="SDS61666.1"/>
    <property type="molecule type" value="Genomic_DNA"/>
</dbReference>
<evidence type="ECO:0000313" key="12">
    <source>
        <dbReference type="Proteomes" id="UP000182126"/>
    </source>
</evidence>
<keyword evidence="3" id="KW-1003">Cell membrane</keyword>
<feature type="domain" description="ABC transmembrane type-1" evidence="10">
    <location>
        <begin position="108"/>
        <end position="313"/>
    </location>
</feature>
<feature type="transmembrane region" description="Helical" evidence="8">
    <location>
        <begin position="248"/>
        <end position="270"/>
    </location>
</feature>
<feature type="transmembrane region" description="Helical" evidence="8">
    <location>
        <begin position="145"/>
        <end position="168"/>
    </location>
</feature>
<evidence type="ECO:0000256" key="8">
    <source>
        <dbReference type="RuleBase" id="RU363032"/>
    </source>
</evidence>
<feature type="transmembrane region" description="Helical" evidence="8">
    <location>
        <begin position="468"/>
        <end position="488"/>
    </location>
</feature>
<dbReference type="SUPFAM" id="SSF161098">
    <property type="entry name" value="MetI-like"/>
    <property type="match status" value="2"/>
</dbReference>
<sequence>MSAPQNESRPVPPPSAAMTDAPGALTTEAAEAGTATEPRLRRGRPGSVRAMLRSPLAWVTGIVVIWFAAAFLVLPNAELLAATFFPDGQFSIRAVEKLLGSERALKTLGNSFLLAITLSVTVNVVGVFIVLVTQYFQVRGAKLLWLGYATTLIYGGIVLAAGYNFIYGKFGFITNLMVNIWPDMNRDWFSGYFAVVFVMTFATTTNHMLFLSSSLGKVDYASIEAAKLMGASTWTILRRIVLPVMKPMLFAVTVLTFLIGLGALTAPLVLGGPDFQTVAPLIIDLSRSPITRDIAALLAIVLGVATIILLAIMNRAEKSGVYFSVAKVATPIQKQRIRNPFANAVVHVVAYLLWVIYLIPVVLIVIFSFVDARSILAGSITLDSFTLDNYITVFSSAAALRPFIVSVVYSALAAVIVVGGLLFVARMMQKHRNLLTTAIEYVLHIPWILPIVLIALAFVMAFDAPQPFVGNIVLTGTPVLLLVAYICVKIPFTLRLLKAGFASVPDSLEDASRILGARSLTTFRRVLIPLVLPTAAAITALNFNSLLDDYDAAIFLYHPLYKPLGVAIQESTRGENNLDAMPITFVYTVLLMIIMGVTMYLVYGRGSRAGAPRRRKQRA</sequence>
<dbReference type="AlphaFoldDB" id="A0A1H1TNY4"/>
<dbReference type="CDD" id="cd06261">
    <property type="entry name" value="TM_PBP2"/>
    <property type="match status" value="2"/>
</dbReference>
<evidence type="ECO:0000256" key="1">
    <source>
        <dbReference type="ARBA" id="ARBA00004429"/>
    </source>
</evidence>
<keyword evidence="7 8" id="KW-0472">Membrane</keyword>
<evidence type="ECO:0000313" key="11">
    <source>
        <dbReference type="EMBL" id="SDS61666.1"/>
    </source>
</evidence>
<keyword evidence="2 8" id="KW-0813">Transport</keyword>
<organism evidence="11 12">
    <name type="scientific">Microbacterium paraoxydans</name>
    <dbReference type="NCBI Taxonomy" id="199592"/>
    <lineage>
        <taxon>Bacteria</taxon>
        <taxon>Bacillati</taxon>
        <taxon>Actinomycetota</taxon>
        <taxon>Actinomycetes</taxon>
        <taxon>Micrococcales</taxon>
        <taxon>Microbacteriaceae</taxon>
        <taxon>Microbacterium</taxon>
    </lineage>
</organism>
<dbReference type="GO" id="GO:0005886">
    <property type="term" value="C:plasma membrane"/>
    <property type="evidence" value="ECO:0007669"/>
    <property type="project" value="UniProtKB-SubCell"/>
</dbReference>
<reference evidence="11 12" key="1">
    <citation type="submission" date="2016-10" db="EMBL/GenBank/DDBJ databases">
        <authorList>
            <person name="de Groot N.N."/>
        </authorList>
    </citation>
    <scope>NUCLEOTIDE SEQUENCE [LARGE SCALE GENOMIC DNA]</scope>
    <source>
        <strain evidence="11 12">DSM 15019</strain>
    </source>
</reference>
<feature type="transmembrane region" description="Helical" evidence="8">
    <location>
        <begin position="403"/>
        <end position="425"/>
    </location>
</feature>
<comment type="subcellular location">
    <subcellularLocation>
        <location evidence="1">Cell inner membrane</location>
        <topology evidence="1">Multi-pass membrane protein</topology>
    </subcellularLocation>
    <subcellularLocation>
        <location evidence="8">Cell membrane</location>
        <topology evidence="8">Multi-pass membrane protein</topology>
    </subcellularLocation>
</comment>
<dbReference type="PROSITE" id="PS50928">
    <property type="entry name" value="ABC_TM1"/>
    <property type="match status" value="2"/>
</dbReference>
<feature type="transmembrane region" description="Helical" evidence="8">
    <location>
        <begin position="188"/>
        <end position="211"/>
    </location>
</feature>
<keyword evidence="5 8" id="KW-0812">Transmembrane</keyword>
<feature type="transmembrane region" description="Helical" evidence="8">
    <location>
        <begin position="437"/>
        <end position="462"/>
    </location>
</feature>
<evidence type="ECO:0000259" key="10">
    <source>
        <dbReference type="PROSITE" id="PS50928"/>
    </source>
</evidence>
<accession>A0A1H1TNY4</accession>
<feature type="domain" description="ABC transmembrane type-1" evidence="10">
    <location>
        <begin position="403"/>
        <end position="602"/>
    </location>
</feature>
<evidence type="ECO:0000256" key="3">
    <source>
        <dbReference type="ARBA" id="ARBA00022475"/>
    </source>
</evidence>
<evidence type="ECO:0000256" key="2">
    <source>
        <dbReference type="ARBA" id="ARBA00022448"/>
    </source>
</evidence>
<name>A0A1H1TNY4_9MICO</name>
<dbReference type="Pfam" id="PF00528">
    <property type="entry name" value="BPD_transp_1"/>
    <property type="match status" value="2"/>
</dbReference>
<dbReference type="InterPro" id="IPR000515">
    <property type="entry name" value="MetI-like"/>
</dbReference>